<dbReference type="Gene3D" id="2.60.40.10">
    <property type="entry name" value="Immunoglobulins"/>
    <property type="match status" value="1"/>
</dbReference>
<comment type="caution">
    <text evidence="3">The sequence shown here is derived from an EMBL/GenBank/DDBJ whole genome shotgun (WGS) entry which is preliminary data.</text>
</comment>
<proteinExistence type="predicted"/>
<dbReference type="InterPro" id="IPR026588">
    <property type="entry name" value="Choice_anch_A"/>
</dbReference>
<name>A0A2S7IG64_9BACT</name>
<protein>
    <recommendedName>
        <fullName evidence="2">Choice-of-anchor A domain-containing protein</fullName>
    </recommendedName>
</protein>
<feature type="signal peptide" evidence="1">
    <location>
        <begin position="1"/>
        <end position="25"/>
    </location>
</feature>
<dbReference type="Pfam" id="PF20597">
    <property type="entry name" value="pAdhesive_15"/>
    <property type="match status" value="1"/>
</dbReference>
<feature type="chain" id="PRO_5015448315" description="Choice-of-anchor A domain-containing protein" evidence="1">
    <location>
        <begin position="26"/>
        <end position="524"/>
    </location>
</feature>
<gene>
    <name evidence="3" type="ORF">C5O19_21840</name>
</gene>
<dbReference type="EMBL" id="PTRA01000006">
    <property type="protein sequence ID" value="PQA54395.1"/>
    <property type="molecule type" value="Genomic_DNA"/>
</dbReference>
<evidence type="ECO:0000259" key="2">
    <source>
        <dbReference type="Pfam" id="PF20597"/>
    </source>
</evidence>
<keyword evidence="4" id="KW-1185">Reference proteome</keyword>
<evidence type="ECO:0000313" key="3">
    <source>
        <dbReference type="EMBL" id="PQA54395.1"/>
    </source>
</evidence>
<dbReference type="AlphaFoldDB" id="A0A2S7IG64"/>
<dbReference type="NCBIfam" id="TIGR04215">
    <property type="entry name" value="choice_anch_A"/>
    <property type="match status" value="1"/>
</dbReference>
<accession>A0A2S7IG64</accession>
<dbReference type="InterPro" id="IPR013783">
    <property type="entry name" value="Ig-like_fold"/>
</dbReference>
<sequence length="524" mass="57110">MQFTSTLRNIIAIAVLTSVAVTAHAQNPLSPAMGFNVMVRENLTVSSNETDGPMAVGGNFIIKGGYQVNIHEVGTYKGTGSNIIGLYVGNQVIFESGNTVKIGNGRYVKIGNLSNTDVSNGNNQTESTRILKKGSSRDSNPRIELALTQPIDKVPIGAGEKIDFETIYKNFEVSSQNISLCSSNTTLLTPNGDPMSATNIPSHGQVRVVLKANTVNVLNISGDNLNRINSIGFAGSVSRPDANTPFVINVNVNGTFNWKPFNFTGIGDQEGQFILFNFHQTSKILLTDQNNTIKGSLLAPSADVVKSISSNIDGQVIARSYDQSGGENHYQLFNANVPGCKENSLPVELSYFKAEANNQQQAVLSWGTAQEVNSAYFIVEKSRDGKSFEGIRTVAAKGQSKQAQAYTFVDQQATYGVNYYRLRQMDTDGRSQVFRSVSVIIDSPENRLFSVYPNPNRGEAFSVRVQDETTQLQLQTLQGVRVPVQISPTSQELRVNPTQSLVPGTYVLRIQDRSGVYARKIVIL</sequence>
<feature type="domain" description="Choice-of-anchor A" evidence="2">
    <location>
        <begin position="28"/>
        <end position="330"/>
    </location>
</feature>
<dbReference type="OrthoDB" id="9805017at2"/>
<dbReference type="Proteomes" id="UP000239590">
    <property type="component" value="Unassembled WGS sequence"/>
</dbReference>
<keyword evidence="1" id="KW-0732">Signal</keyword>
<dbReference type="NCBIfam" id="TIGR04183">
    <property type="entry name" value="Por_Secre_tail"/>
    <property type="match status" value="1"/>
</dbReference>
<dbReference type="RefSeq" id="WP_104715519.1">
    <property type="nucleotide sequence ID" value="NZ_PTRA01000006.1"/>
</dbReference>
<dbReference type="InterPro" id="IPR026444">
    <property type="entry name" value="Secre_tail"/>
</dbReference>
<organism evidence="3 4">
    <name type="scientific">Siphonobacter curvatus</name>
    <dbReference type="NCBI Taxonomy" id="2094562"/>
    <lineage>
        <taxon>Bacteria</taxon>
        <taxon>Pseudomonadati</taxon>
        <taxon>Bacteroidota</taxon>
        <taxon>Cytophagia</taxon>
        <taxon>Cytophagales</taxon>
        <taxon>Cytophagaceae</taxon>
        <taxon>Siphonobacter</taxon>
    </lineage>
</organism>
<reference evidence="4" key="1">
    <citation type="submission" date="2018-02" db="EMBL/GenBank/DDBJ databases">
        <title>Genome sequencing of Solimonas sp. HR-BB.</title>
        <authorList>
            <person name="Lee Y."/>
            <person name="Jeon C.O."/>
        </authorList>
    </citation>
    <scope>NUCLEOTIDE SEQUENCE [LARGE SCALE GENOMIC DNA]</scope>
    <source>
        <strain evidence="4">HR-U</strain>
    </source>
</reference>
<evidence type="ECO:0000256" key="1">
    <source>
        <dbReference type="SAM" id="SignalP"/>
    </source>
</evidence>
<evidence type="ECO:0000313" key="4">
    <source>
        <dbReference type="Proteomes" id="UP000239590"/>
    </source>
</evidence>